<dbReference type="EMBL" id="CZQA01000001">
    <property type="protein sequence ID" value="CUS32846.1"/>
    <property type="molecule type" value="Genomic_DNA"/>
</dbReference>
<name>A0A0S4L7S5_9BACT</name>
<dbReference type="AlphaFoldDB" id="A0A0S4L7S5"/>
<proteinExistence type="predicted"/>
<sequence length="52" mass="5270">MLTSISRRTRIIIVDGIAGGASAAASARRLGESAHIVFECGSHAGFANCGLP</sequence>
<keyword evidence="2" id="KW-1185">Reference proteome</keyword>
<evidence type="ECO:0000313" key="1">
    <source>
        <dbReference type="EMBL" id="CUS32846.1"/>
    </source>
</evidence>
<evidence type="ECO:0000313" key="2">
    <source>
        <dbReference type="Proteomes" id="UP000199032"/>
    </source>
</evidence>
<dbReference type="Gene3D" id="3.50.50.60">
    <property type="entry name" value="FAD/NAD(P)-binding domain"/>
    <property type="match status" value="1"/>
</dbReference>
<organism evidence="1 2">
    <name type="scientific">Candidatus Nitrospira nitrosa</name>
    <dbReference type="NCBI Taxonomy" id="1742972"/>
    <lineage>
        <taxon>Bacteria</taxon>
        <taxon>Pseudomonadati</taxon>
        <taxon>Nitrospirota</taxon>
        <taxon>Nitrospiria</taxon>
        <taxon>Nitrospirales</taxon>
        <taxon>Nitrospiraceae</taxon>
        <taxon>Nitrospira</taxon>
    </lineage>
</organism>
<dbReference type="InterPro" id="IPR036188">
    <property type="entry name" value="FAD/NAD-bd_sf"/>
</dbReference>
<dbReference type="STRING" id="1742972.COMA1_10841"/>
<protein>
    <submittedName>
        <fullName evidence="1">Uncharacterized protein</fullName>
    </submittedName>
</protein>
<reference evidence="1 2" key="1">
    <citation type="submission" date="2015-10" db="EMBL/GenBank/DDBJ databases">
        <authorList>
            <person name="Gilbert D.G."/>
        </authorList>
    </citation>
    <scope>NUCLEOTIDE SEQUENCE [LARGE SCALE GENOMIC DNA]</scope>
    <source>
        <strain evidence="1">COMA1</strain>
    </source>
</reference>
<accession>A0A0S4L7S5</accession>
<dbReference type="Proteomes" id="UP000199032">
    <property type="component" value="Unassembled WGS sequence"/>
</dbReference>
<gene>
    <name evidence="1" type="ORF">COMA1_10841</name>
</gene>
<dbReference type="RefSeq" id="WP_176697839.1">
    <property type="nucleotide sequence ID" value="NZ_CZQA01000001.1"/>
</dbReference>